<keyword evidence="2" id="KW-1185">Reference proteome</keyword>
<comment type="caution">
    <text evidence="1">The sequence shown here is derived from an EMBL/GenBank/DDBJ whole genome shotgun (WGS) entry which is preliminary data.</text>
</comment>
<evidence type="ECO:0000313" key="1">
    <source>
        <dbReference type="EMBL" id="RDU66492.1"/>
    </source>
</evidence>
<gene>
    <name evidence="1" type="ORF">CQA54_06895</name>
</gene>
<reference evidence="1 2" key="1">
    <citation type="submission" date="2018-04" db="EMBL/GenBank/DDBJ databases">
        <title>Novel Campyloabacter and Helicobacter Species and Strains.</title>
        <authorList>
            <person name="Mannion A.J."/>
            <person name="Shen Z."/>
            <person name="Fox J.G."/>
        </authorList>
    </citation>
    <scope>NUCLEOTIDE SEQUENCE [LARGE SCALE GENOMIC DNA]</scope>
    <source>
        <strain evidence="1 2">MIT 12-6600</strain>
    </source>
</reference>
<dbReference type="Pfam" id="PF06986">
    <property type="entry name" value="F_T4SS_TraN"/>
    <property type="match status" value="1"/>
</dbReference>
<dbReference type="AlphaFoldDB" id="A0A3D8IMQ7"/>
<evidence type="ECO:0000313" key="2">
    <source>
        <dbReference type="Proteomes" id="UP000256514"/>
    </source>
</evidence>
<proteinExistence type="predicted"/>
<dbReference type="EMBL" id="NXLT01000006">
    <property type="protein sequence ID" value="RDU66492.1"/>
    <property type="molecule type" value="Genomic_DNA"/>
</dbReference>
<dbReference type="OrthoDB" id="5326494at2"/>
<organism evidence="1 2">
    <name type="scientific">Helicobacter equorum</name>
    <dbReference type="NCBI Taxonomy" id="361872"/>
    <lineage>
        <taxon>Bacteria</taxon>
        <taxon>Pseudomonadati</taxon>
        <taxon>Campylobacterota</taxon>
        <taxon>Epsilonproteobacteria</taxon>
        <taxon>Campylobacterales</taxon>
        <taxon>Helicobacteraceae</taxon>
        <taxon>Helicobacter</taxon>
    </lineage>
</organism>
<accession>A0A3D8IMQ7</accession>
<dbReference type="InterPro" id="IPR014121">
    <property type="entry name" value="TraN_Ftype"/>
</dbReference>
<protein>
    <submittedName>
        <fullName evidence="1">Uncharacterized protein</fullName>
    </submittedName>
</protein>
<dbReference type="Proteomes" id="UP000256514">
    <property type="component" value="Unassembled WGS sequence"/>
</dbReference>
<sequence length="144" mass="15989">MELAEKRAQKEGDNTYITTNKRISLGLCTKVATEERNKIAGTVIRKREHYCCFDQVSTKIMAEGSMVQLGKKMTKENCAPITVDDLTKVSFRACQANEDPAKNNCFPTQKFKELTDVFVSGSSIGVQDAVEGIIEGMFNLNQAQ</sequence>
<name>A0A3D8IMQ7_9HELI</name>